<dbReference type="GO" id="GO:0051536">
    <property type="term" value="F:iron-sulfur cluster binding"/>
    <property type="evidence" value="ECO:0007669"/>
    <property type="project" value="UniProtKB-KW"/>
</dbReference>
<dbReference type="FunFam" id="3.40.640.10:FF:000084">
    <property type="entry name" value="IscS-like cysteine desulfurase"/>
    <property type="match status" value="1"/>
</dbReference>
<protein>
    <submittedName>
        <fullName evidence="9">Aminotransferase V</fullName>
    </submittedName>
    <submittedName>
        <fullName evidence="10">Cysteine desulfurase</fullName>
    </submittedName>
</protein>
<dbReference type="GO" id="GO:0008483">
    <property type="term" value="F:transaminase activity"/>
    <property type="evidence" value="ECO:0007669"/>
    <property type="project" value="UniProtKB-KW"/>
</dbReference>
<evidence type="ECO:0000259" key="8">
    <source>
        <dbReference type="Pfam" id="PF00266"/>
    </source>
</evidence>
<evidence type="ECO:0000256" key="3">
    <source>
        <dbReference type="ARBA" id="ARBA00022723"/>
    </source>
</evidence>
<evidence type="ECO:0000313" key="12">
    <source>
        <dbReference type="Proteomes" id="UP000321773"/>
    </source>
</evidence>
<keyword evidence="3" id="KW-0479">Metal-binding</keyword>
<dbReference type="GO" id="GO:0031071">
    <property type="term" value="F:cysteine desulfurase activity"/>
    <property type="evidence" value="ECO:0007669"/>
    <property type="project" value="UniProtKB-ARBA"/>
</dbReference>
<name>A0A1I6U9C6_9BACI</name>
<evidence type="ECO:0000256" key="7">
    <source>
        <dbReference type="RuleBase" id="RU004504"/>
    </source>
</evidence>
<dbReference type="SUPFAM" id="SSF53383">
    <property type="entry name" value="PLP-dependent transferases"/>
    <property type="match status" value="1"/>
</dbReference>
<dbReference type="NCBIfam" id="NF002806">
    <property type="entry name" value="PRK02948.1"/>
    <property type="match status" value="1"/>
</dbReference>
<dbReference type="OrthoDB" id="9808002at2"/>
<dbReference type="GO" id="GO:0046872">
    <property type="term" value="F:metal ion binding"/>
    <property type="evidence" value="ECO:0007669"/>
    <property type="project" value="UniProtKB-KW"/>
</dbReference>
<dbReference type="STRING" id="306541.SAMN05421668_12339"/>
<keyword evidence="12" id="KW-1185">Reference proteome</keyword>
<dbReference type="InterPro" id="IPR015422">
    <property type="entry name" value="PyrdxlP-dep_Trfase_small"/>
</dbReference>
<feature type="domain" description="Aminotransferase class V" evidence="8">
    <location>
        <begin position="2"/>
        <end position="363"/>
    </location>
</feature>
<keyword evidence="9" id="KW-0032">Aminotransferase</keyword>
<dbReference type="PANTHER" id="PTHR11601:SF50">
    <property type="entry name" value="CYSTEINE DESULFURASE ISCS 2-RELATED"/>
    <property type="match status" value="1"/>
</dbReference>
<dbReference type="InterPro" id="IPR000192">
    <property type="entry name" value="Aminotrans_V_dom"/>
</dbReference>
<dbReference type="PROSITE" id="PS00595">
    <property type="entry name" value="AA_TRANSFER_CLASS_5"/>
    <property type="match status" value="1"/>
</dbReference>
<dbReference type="Gene3D" id="3.90.1150.10">
    <property type="entry name" value="Aspartate Aminotransferase, domain 1"/>
    <property type="match status" value="1"/>
</dbReference>
<evidence type="ECO:0000256" key="6">
    <source>
        <dbReference type="ARBA" id="ARBA00023014"/>
    </source>
</evidence>
<dbReference type="InterPro" id="IPR015424">
    <property type="entry name" value="PyrdxlP-dep_Trfase"/>
</dbReference>
<accession>A0A1I6U9C6</accession>
<comment type="similarity">
    <text evidence="2">Belongs to the class-V pyridoxal-phosphate-dependent aminotransferase family. NifS/IscS subfamily.</text>
</comment>
<keyword evidence="5" id="KW-0408">Iron</keyword>
<dbReference type="EMBL" id="FPAI01000023">
    <property type="protein sequence ID" value="SFS98109.1"/>
    <property type="molecule type" value="Genomic_DNA"/>
</dbReference>
<dbReference type="PANTHER" id="PTHR11601">
    <property type="entry name" value="CYSTEINE DESULFURYLASE FAMILY MEMBER"/>
    <property type="match status" value="1"/>
</dbReference>
<reference evidence="10 11" key="1">
    <citation type="submission" date="2016-10" db="EMBL/GenBank/DDBJ databases">
        <authorList>
            <person name="de Groot N.N."/>
        </authorList>
    </citation>
    <scope>NUCLEOTIDE SEQUENCE [LARGE SCALE GENOMIC DNA]</scope>
    <source>
        <strain evidence="10 11">DSM 17074</strain>
    </source>
</reference>
<dbReference type="InterPro" id="IPR020578">
    <property type="entry name" value="Aminotrans_V_PyrdxlP_BS"/>
</dbReference>
<dbReference type="Gene3D" id="3.40.640.10">
    <property type="entry name" value="Type I PLP-dependent aspartate aminotransferase-like (Major domain)"/>
    <property type="match status" value="1"/>
</dbReference>
<evidence type="ECO:0000256" key="4">
    <source>
        <dbReference type="ARBA" id="ARBA00022898"/>
    </source>
</evidence>
<dbReference type="RefSeq" id="WP_062321010.1">
    <property type="nucleotide sequence ID" value="NZ_BJWJ01000022.1"/>
</dbReference>
<organism evidence="10 11">
    <name type="scientific">Halolactibacillus miurensis</name>
    <dbReference type="NCBI Taxonomy" id="306541"/>
    <lineage>
        <taxon>Bacteria</taxon>
        <taxon>Bacillati</taxon>
        <taxon>Bacillota</taxon>
        <taxon>Bacilli</taxon>
        <taxon>Bacillales</taxon>
        <taxon>Bacillaceae</taxon>
        <taxon>Halolactibacillus</taxon>
    </lineage>
</organism>
<dbReference type="AlphaFoldDB" id="A0A1I6U9C6"/>
<evidence type="ECO:0000313" key="11">
    <source>
        <dbReference type="Proteomes" id="UP000199139"/>
    </source>
</evidence>
<keyword evidence="6" id="KW-0411">Iron-sulfur</keyword>
<dbReference type="EMBL" id="BJWJ01000022">
    <property type="protein sequence ID" value="GEM05050.1"/>
    <property type="molecule type" value="Genomic_DNA"/>
</dbReference>
<evidence type="ECO:0000313" key="10">
    <source>
        <dbReference type="EMBL" id="SFS98109.1"/>
    </source>
</evidence>
<keyword evidence="9" id="KW-0808">Transferase</keyword>
<gene>
    <name evidence="9" type="ORF">HMI01_20380</name>
    <name evidence="10" type="ORF">SAMN05421668_12339</name>
</gene>
<dbReference type="PIRSF" id="PIRSF005572">
    <property type="entry name" value="NifS"/>
    <property type="match status" value="1"/>
</dbReference>
<evidence type="ECO:0000313" key="9">
    <source>
        <dbReference type="EMBL" id="GEM05050.1"/>
    </source>
</evidence>
<dbReference type="InterPro" id="IPR016454">
    <property type="entry name" value="Cysteine_dSase"/>
</dbReference>
<proteinExistence type="inferred from homology"/>
<dbReference type="InterPro" id="IPR015421">
    <property type="entry name" value="PyrdxlP-dep_Trfase_major"/>
</dbReference>
<evidence type="ECO:0000256" key="5">
    <source>
        <dbReference type="ARBA" id="ARBA00023004"/>
    </source>
</evidence>
<dbReference type="Proteomes" id="UP000199139">
    <property type="component" value="Unassembled WGS sequence"/>
</dbReference>
<sequence>MIYFDNSATTKPHEEVIESYQTVSENYYGNPSSQHQLGYDADKLLRKAYEQAANMLGVSNQEIIFTSGGTESNNLAIKGIALRYQKHGKHLVTTTIEHPSVLEAFKALETLGFEVTYVPVDASGIVKLEAIKRAVREDTILVSVMHINNELGTIQPVQAIGEFLAPKKYTFFHVDHVQGYGKVELDITRARIDMLSLSGHKIHGLKGTGLLYLKENVQLFPLFHGGGQQGNLRSGTENIAGIVSLVKAMRMVSEQQMHHPNHLHELKAHLISRLSSLKQVVINTPEDAAPHIINFSVPGYKPEVIVHALEERRIFVSTKSACASKSPDESAVLKAINLPANRTKSALRISFSYQNSEGEIELFYRALQKILRDLSQVMG</sequence>
<dbReference type="Pfam" id="PF00266">
    <property type="entry name" value="Aminotran_5"/>
    <property type="match status" value="1"/>
</dbReference>
<keyword evidence="4" id="KW-0663">Pyridoxal phosphate</keyword>
<reference evidence="9 12" key="2">
    <citation type="submission" date="2019-07" db="EMBL/GenBank/DDBJ databases">
        <title>Whole genome shotgun sequence of Halolactibacillus miurensis NBRC 100873.</title>
        <authorList>
            <person name="Hosoyama A."/>
            <person name="Uohara A."/>
            <person name="Ohji S."/>
            <person name="Ichikawa N."/>
        </authorList>
    </citation>
    <scope>NUCLEOTIDE SEQUENCE [LARGE SCALE GENOMIC DNA]</scope>
    <source>
        <strain evidence="9 12">NBRC 100873</strain>
    </source>
</reference>
<evidence type="ECO:0000256" key="2">
    <source>
        <dbReference type="ARBA" id="ARBA00006490"/>
    </source>
</evidence>
<comment type="cofactor">
    <cofactor evidence="1 7">
        <name>pyridoxal 5'-phosphate</name>
        <dbReference type="ChEBI" id="CHEBI:597326"/>
    </cofactor>
</comment>
<evidence type="ECO:0000256" key="1">
    <source>
        <dbReference type="ARBA" id="ARBA00001933"/>
    </source>
</evidence>
<dbReference type="Proteomes" id="UP000321773">
    <property type="component" value="Unassembled WGS sequence"/>
</dbReference>